<keyword evidence="3" id="KW-1185">Reference proteome</keyword>
<dbReference type="GO" id="GO:0016787">
    <property type="term" value="F:hydrolase activity"/>
    <property type="evidence" value="ECO:0007669"/>
    <property type="project" value="UniProtKB-KW"/>
</dbReference>
<accession>A0A517TSY2</accession>
<sequence length="596" mass="63807">MIVVTGRHFQLVKRAWLAALTACVLPGCASLRARSWNPPQVVRPVAACKLLDDAGGASVAEGWYCEAVRLDAAGSASAVDAYLQCAVAAWPAVEALASELDAVQPAVGSPALGSGRDSREWKLYHSAVVGLITSAQKCGRWSPRGGLTAMGPRGLAPLETAYHGFLWAPTEFGALNVVGEYAAPQPERTYRRDGVGVPLVVVRSDVGPQRPFVQPDRRFAATALVRPVWTATGGSARLEFYNPLCESQVRTAAGVAPLAGDMTAPIVYAGVNLPQAWLEPFLRPAGGGVDDRLYMLEPYQPGKIPVVFIHGLLSDPLTWADMLNELQVRPQLTSRYQFWAFRYDTGEPFLTSAAALRRQLAELRMYYDPCGGDRAASNMVLVGHSMGGLVANLQVTYSGAALWNSTSRIPLEMVRTDAATRAALGAAFFFEPNADVSRVIYIGTPHLGSAWARRVVGSVGSALVETAPAVAERHDQLVRDNPDDFSDELTRRFPTSIDLLEPSSPLLNAAAKLPYRPGVALHTVVGEGRYTVGSGPSDGVVPVNSARLAGSSSEKFVESSHSSLPRNEQVIVEVLRILAEHARVVDAGAAETVFCK</sequence>
<dbReference type="Gene3D" id="3.40.50.1820">
    <property type="entry name" value="alpha/beta hydrolase"/>
    <property type="match status" value="1"/>
</dbReference>
<keyword evidence="2" id="KW-0378">Hydrolase</keyword>
<dbReference type="AlphaFoldDB" id="A0A517TSY2"/>
<dbReference type="Pfam" id="PF12697">
    <property type="entry name" value="Abhydrolase_6"/>
    <property type="match status" value="1"/>
</dbReference>
<evidence type="ECO:0000313" key="2">
    <source>
        <dbReference type="EMBL" id="QDT71487.1"/>
    </source>
</evidence>
<evidence type="ECO:0000313" key="3">
    <source>
        <dbReference type="Proteomes" id="UP000317909"/>
    </source>
</evidence>
<dbReference type="PANTHER" id="PTHR37946:SF1">
    <property type="entry name" value="SLL1969 PROTEIN"/>
    <property type="match status" value="1"/>
</dbReference>
<feature type="domain" description="AB hydrolase-1" evidence="1">
    <location>
        <begin position="306"/>
        <end position="524"/>
    </location>
</feature>
<dbReference type="KEGG" id="llh:I41_06440"/>
<dbReference type="InterPro" id="IPR000073">
    <property type="entry name" value="AB_hydrolase_1"/>
</dbReference>
<dbReference type="EMBL" id="CP036339">
    <property type="protein sequence ID" value="QDT71487.1"/>
    <property type="molecule type" value="Genomic_DNA"/>
</dbReference>
<protein>
    <submittedName>
        <fullName evidence="2">Alpha/beta hydrolase family protein</fullName>
    </submittedName>
</protein>
<organism evidence="2 3">
    <name type="scientific">Lacipirellula limnantheis</name>
    <dbReference type="NCBI Taxonomy" id="2528024"/>
    <lineage>
        <taxon>Bacteria</taxon>
        <taxon>Pseudomonadati</taxon>
        <taxon>Planctomycetota</taxon>
        <taxon>Planctomycetia</taxon>
        <taxon>Pirellulales</taxon>
        <taxon>Lacipirellulaceae</taxon>
        <taxon>Lacipirellula</taxon>
    </lineage>
</organism>
<dbReference type="SUPFAM" id="SSF53474">
    <property type="entry name" value="alpha/beta-Hydrolases"/>
    <property type="match status" value="1"/>
</dbReference>
<gene>
    <name evidence="2" type="ORF">I41_06440</name>
</gene>
<proteinExistence type="predicted"/>
<dbReference type="Proteomes" id="UP000317909">
    <property type="component" value="Chromosome"/>
</dbReference>
<dbReference type="InterPro" id="IPR029058">
    <property type="entry name" value="AB_hydrolase_fold"/>
</dbReference>
<reference evidence="2 3" key="1">
    <citation type="submission" date="2019-02" db="EMBL/GenBank/DDBJ databases">
        <title>Deep-cultivation of Planctomycetes and their phenomic and genomic characterization uncovers novel biology.</title>
        <authorList>
            <person name="Wiegand S."/>
            <person name="Jogler M."/>
            <person name="Boedeker C."/>
            <person name="Pinto D."/>
            <person name="Vollmers J."/>
            <person name="Rivas-Marin E."/>
            <person name="Kohn T."/>
            <person name="Peeters S.H."/>
            <person name="Heuer A."/>
            <person name="Rast P."/>
            <person name="Oberbeckmann S."/>
            <person name="Bunk B."/>
            <person name="Jeske O."/>
            <person name="Meyerdierks A."/>
            <person name="Storesund J.E."/>
            <person name="Kallscheuer N."/>
            <person name="Luecker S."/>
            <person name="Lage O.M."/>
            <person name="Pohl T."/>
            <person name="Merkel B.J."/>
            <person name="Hornburger P."/>
            <person name="Mueller R.-W."/>
            <person name="Bruemmer F."/>
            <person name="Labrenz M."/>
            <person name="Spormann A.M."/>
            <person name="Op den Camp H."/>
            <person name="Overmann J."/>
            <person name="Amann R."/>
            <person name="Jetten M.S.M."/>
            <person name="Mascher T."/>
            <person name="Medema M.H."/>
            <person name="Devos D.P."/>
            <person name="Kaster A.-K."/>
            <person name="Ovreas L."/>
            <person name="Rohde M."/>
            <person name="Galperin M.Y."/>
            <person name="Jogler C."/>
        </authorList>
    </citation>
    <scope>NUCLEOTIDE SEQUENCE [LARGE SCALE GENOMIC DNA]</scope>
    <source>
        <strain evidence="2 3">I41</strain>
    </source>
</reference>
<name>A0A517TSY2_9BACT</name>
<dbReference type="PANTHER" id="PTHR37946">
    <property type="entry name" value="SLL1969 PROTEIN"/>
    <property type="match status" value="1"/>
</dbReference>
<evidence type="ECO:0000259" key="1">
    <source>
        <dbReference type="Pfam" id="PF12697"/>
    </source>
</evidence>